<dbReference type="SUPFAM" id="SSF51621">
    <property type="entry name" value="Phosphoenolpyruvate/pyruvate domain"/>
    <property type="match status" value="1"/>
</dbReference>
<dbReference type="InterPro" id="IPR015813">
    <property type="entry name" value="Pyrv/PenolPyrv_kinase-like_dom"/>
</dbReference>
<dbReference type="EMBL" id="JANTEZ010000013">
    <property type="protein sequence ID" value="MCS5716465.1"/>
    <property type="molecule type" value="Genomic_DNA"/>
</dbReference>
<keyword evidence="3 5" id="KW-0456">Lyase</keyword>
<dbReference type="RefSeq" id="WP_259487982.1">
    <property type="nucleotide sequence ID" value="NZ_JANTEZ010000013.1"/>
</dbReference>
<evidence type="ECO:0000256" key="2">
    <source>
        <dbReference type="ARBA" id="ARBA00022723"/>
    </source>
</evidence>
<evidence type="ECO:0000256" key="1">
    <source>
        <dbReference type="ARBA" id="ARBA00005568"/>
    </source>
</evidence>
<reference evidence="5" key="1">
    <citation type="submission" date="2022-08" db="EMBL/GenBank/DDBJ databases">
        <authorList>
            <person name="Deng Y."/>
            <person name="Han X.-F."/>
            <person name="Zhang Y.-Q."/>
        </authorList>
    </citation>
    <scope>NUCLEOTIDE SEQUENCE</scope>
    <source>
        <strain evidence="5">CPCC 205716</strain>
    </source>
</reference>
<evidence type="ECO:0000256" key="3">
    <source>
        <dbReference type="ARBA" id="ARBA00023239"/>
    </source>
</evidence>
<dbReference type="InterPro" id="IPR005000">
    <property type="entry name" value="Aldolase/citrate-lyase_domain"/>
</dbReference>
<dbReference type="InterPro" id="IPR040442">
    <property type="entry name" value="Pyrv_kinase-like_dom_sf"/>
</dbReference>
<evidence type="ECO:0000313" key="6">
    <source>
        <dbReference type="Proteomes" id="UP001165580"/>
    </source>
</evidence>
<dbReference type="PANTHER" id="PTHR30502">
    <property type="entry name" value="2-KETO-3-DEOXY-L-RHAMNONATE ALDOLASE"/>
    <property type="match status" value="1"/>
</dbReference>
<name>A0ABT2GJR8_9MICO</name>
<keyword evidence="6" id="KW-1185">Reference proteome</keyword>
<protein>
    <submittedName>
        <fullName evidence="5">Aldolase/citrate lyase family protein</fullName>
    </submittedName>
</protein>
<dbReference type="Gene3D" id="3.20.20.60">
    <property type="entry name" value="Phosphoenolpyruvate-binding domains"/>
    <property type="match status" value="1"/>
</dbReference>
<accession>A0ABT2GJR8</accession>
<comment type="caution">
    <text evidence="5">The sequence shown here is derived from an EMBL/GenBank/DDBJ whole genome shotgun (WGS) entry which is preliminary data.</text>
</comment>
<evidence type="ECO:0000259" key="4">
    <source>
        <dbReference type="Pfam" id="PF03328"/>
    </source>
</evidence>
<proteinExistence type="inferred from homology"/>
<dbReference type="InterPro" id="IPR050251">
    <property type="entry name" value="HpcH-HpaI_aldolase"/>
</dbReference>
<dbReference type="GO" id="GO:0016829">
    <property type="term" value="F:lyase activity"/>
    <property type="evidence" value="ECO:0007669"/>
    <property type="project" value="UniProtKB-KW"/>
</dbReference>
<sequence length="290" mass="31784">MTELGGHLNPLLDHLEADAALFTLWVNYYGIGADYQTAASVQASDYDFLLYDLEHQPYDLGQLRQFLWNLIDPADFAAGGRRAIKPVIPRLPPAGREMNEWVIKQVLDTGVAGLMFPHIETAQQALHAVAAARYAQAPASPDYLPEGRRGFSPAVPARYWGLDVEDYVARSDVWGLDPQGELLLIFIIESYRGVENVRDIARQLTEAGIKAMLWAGGGDLSLSYSDPVRTRDGLDAILAAGKEFGLPVGVNQYDDLESDFSKGARAFFTLGPPALGGAPLTRQQRLIVGR</sequence>
<gene>
    <name evidence="5" type="ORF">NVV95_18105</name>
</gene>
<keyword evidence="2" id="KW-0479">Metal-binding</keyword>
<comment type="similarity">
    <text evidence="1">Belongs to the HpcH/HpaI aldolase family.</text>
</comment>
<evidence type="ECO:0000313" key="5">
    <source>
        <dbReference type="EMBL" id="MCS5716465.1"/>
    </source>
</evidence>
<organism evidence="5 6">
    <name type="scientific">Herbiconiux gentiana</name>
    <dbReference type="NCBI Taxonomy" id="2970912"/>
    <lineage>
        <taxon>Bacteria</taxon>
        <taxon>Bacillati</taxon>
        <taxon>Actinomycetota</taxon>
        <taxon>Actinomycetes</taxon>
        <taxon>Micrococcales</taxon>
        <taxon>Microbacteriaceae</taxon>
        <taxon>Herbiconiux</taxon>
    </lineage>
</organism>
<dbReference type="Pfam" id="PF03328">
    <property type="entry name" value="HpcH_HpaI"/>
    <property type="match status" value="1"/>
</dbReference>
<dbReference type="PANTHER" id="PTHR30502:SF0">
    <property type="entry name" value="PHOSPHOENOLPYRUVATE CARBOXYLASE FAMILY PROTEIN"/>
    <property type="match status" value="1"/>
</dbReference>
<feature type="domain" description="HpcH/HpaI aldolase/citrate lyase" evidence="4">
    <location>
        <begin position="32"/>
        <end position="222"/>
    </location>
</feature>
<dbReference type="Proteomes" id="UP001165580">
    <property type="component" value="Unassembled WGS sequence"/>
</dbReference>